<keyword evidence="3" id="KW-1185">Reference proteome</keyword>
<feature type="chain" id="PRO_5045652862" description="Secreted protein" evidence="1">
    <location>
        <begin position="29"/>
        <end position="121"/>
    </location>
</feature>
<feature type="signal peptide" evidence="1">
    <location>
        <begin position="1"/>
        <end position="28"/>
    </location>
</feature>
<comment type="caution">
    <text evidence="2">The sequence shown here is derived from an EMBL/GenBank/DDBJ whole genome shotgun (WGS) entry which is preliminary data.</text>
</comment>
<evidence type="ECO:0008006" key="4">
    <source>
        <dbReference type="Google" id="ProtNLM"/>
    </source>
</evidence>
<name>A0ABV9A8Q9_9ACTN</name>
<accession>A0ABV9A8Q9</accession>
<dbReference type="RefSeq" id="WP_386447901.1">
    <property type="nucleotide sequence ID" value="NZ_JBHSFH010000007.1"/>
</dbReference>
<dbReference type="EMBL" id="JBHSFH010000007">
    <property type="protein sequence ID" value="MFC4495300.1"/>
    <property type="molecule type" value="Genomic_DNA"/>
</dbReference>
<keyword evidence="1" id="KW-0732">Signal</keyword>
<gene>
    <name evidence="2" type="ORF">ACFPA8_14270</name>
</gene>
<evidence type="ECO:0000256" key="1">
    <source>
        <dbReference type="SAM" id="SignalP"/>
    </source>
</evidence>
<reference evidence="3" key="1">
    <citation type="journal article" date="2019" name="Int. J. Syst. Evol. Microbiol.">
        <title>The Global Catalogue of Microorganisms (GCM) 10K type strain sequencing project: providing services to taxonomists for standard genome sequencing and annotation.</title>
        <authorList>
            <consortium name="The Broad Institute Genomics Platform"/>
            <consortium name="The Broad Institute Genome Sequencing Center for Infectious Disease"/>
            <person name="Wu L."/>
            <person name="Ma J."/>
        </authorList>
    </citation>
    <scope>NUCLEOTIDE SEQUENCE [LARGE SCALE GENOMIC DNA]</scope>
    <source>
        <strain evidence="3">CGMCC 4.7357</strain>
    </source>
</reference>
<evidence type="ECO:0000313" key="2">
    <source>
        <dbReference type="EMBL" id="MFC4495300.1"/>
    </source>
</evidence>
<sequence>MVKRKTAIIGAMVSGVALSLTLVSPAGANGYVETKKWGDLKAGAGQATFFSKGETVQIVDRFADGRGVLVYVGGRTLTNRTGGTKNYNLSFPEGKRIKFNICLVNGSDFEDGTCAYSTVKA</sequence>
<protein>
    <recommendedName>
        <fullName evidence="4">Secreted protein</fullName>
    </recommendedName>
</protein>
<organism evidence="2 3">
    <name type="scientific">Streptomyces ovatisporus</name>
    <dbReference type="NCBI Taxonomy" id="1128682"/>
    <lineage>
        <taxon>Bacteria</taxon>
        <taxon>Bacillati</taxon>
        <taxon>Actinomycetota</taxon>
        <taxon>Actinomycetes</taxon>
        <taxon>Kitasatosporales</taxon>
        <taxon>Streptomycetaceae</taxon>
        <taxon>Streptomyces</taxon>
    </lineage>
</organism>
<proteinExistence type="predicted"/>
<evidence type="ECO:0000313" key="3">
    <source>
        <dbReference type="Proteomes" id="UP001595997"/>
    </source>
</evidence>
<dbReference type="Proteomes" id="UP001595997">
    <property type="component" value="Unassembled WGS sequence"/>
</dbReference>